<keyword evidence="10" id="KW-1185">Reference proteome</keyword>
<dbReference type="Gene3D" id="1.20.1250.20">
    <property type="entry name" value="MFS general substrate transporter like domains"/>
    <property type="match status" value="1"/>
</dbReference>
<dbReference type="InterPro" id="IPR020846">
    <property type="entry name" value="MFS_dom"/>
</dbReference>
<comment type="subcellular location">
    <subcellularLocation>
        <location evidence="1">Cell membrane</location>
        <topology evidence="1">Multi-pass membrane protein</topology>
    </subcellularLocation>
</comment>
<dbReference type="PROSITE" id="PS50850">
    <property type="entry name" value="MFS"/>
    <property type="match status" value="1"/>
</dbReference>
<evidence type="ECO:0000256" key="1">
    <source>
        <dbReference type="ARBA" id="ARBA00004651"/>
    </source>
</evidence>
<feature type="transmembrane region" description="Helical" evidence="7">
    <location>
        <begin position="321"/>
        <end position="341"/>
    </location>
</feature>
<dbReference type="SUPFAM" id="SSF103473">
    <property type="entry name" value="MFS general substrate transporter"/>
    <property type="match status" value="1"/>
</dbReference>
<feature type="transmembrane region" description="Helical" evidence="7">
    <location>
        <begin position="347"/>
        <end position="375"/>
    </location>
</feature>
<dbReference type="Pfam" id="PF00083">
    <property type="entry name" value="Sugar_tr"/>
    <property type="match status" value="1"/>
</dbReference>
<dbReference type="InterPro" id="IPR011701">
    <property type="entry name" value="MFS"/>
</dbReference>
<feature type="transmembrane region" description="Helical" evidence="7">
    <location>
        <begin position="387"/>
        <end position="410"/>
    </location>
</feature>
<sequence>MEIENQKTLAPAQELIPSRQQQRKVYLASLIGSTVEFYDFAIYGTAASLVFGQVYFSAASPAVGVIASLATFATGYLARPVGGAIFGHFGDRIGRKSVLLVTLFAMGASTVLVGLLPTAGQIGALAPVLLVVLRLIQGLAVGGEWGGAVLMSIESGGQKSRGFFGSATGVGASLGVLLATGAFSALGGLDKQQFLSWGWRIPFLASIVLIAVGAYVRLSIDESPVFRAARDRQKQGVSTAPKMPLLRLLRETPLRLVLAIGVYTGPVMAQSIVKVFLVSWGVSQAGVSRQVMLNSLTLAVAGMVVTVPLFAILSDRIGRRAVYVPATVLFGAFSFVMFPMVGTGSTAMIVLAFVISMTVLEAAALGPVGAILSELFPTRTRYTGTSLAYQFAGMLGGGFGPLIAAIFVVPGGPGPIAISGMIGVFCVLSAICTVVLGDTRKADLSQA</sequence>
<protein>
    <submittedName>
        <fullName evidence="9">MHS family MFS transporter</fullName>
    </submittedName>
</protein>
<keyword evidence="2" id="KW-0813">Transport</keyword>
<feature type="domain" description="Major facilitator superfamily (MFS) profile" evidence="8">
    <location>
        <begin position="25"/>
        <end position="441"/>
    </location>
</feature>
<evidence type="ECO:0000256" key="4">
    <source>
        <dbReference type="ARBA" id="ARBA00022692"/>
    </source>
</evidence>
<dbReference type="Proteomes" id="UP000470404">
    <property type="component" value="Unassembled WGS sequence"/>
</dbReference>
<keyword evidence="5 7" id="KW-1133">Transmembrane helix</keyword>
<dbReference type="InterPro" id="IPR036259">
    <property type="entry name" value="MFS_trans_sf"/>
</dbReference>
<dbReference type="PANTHER" id="PTHR43045:SF1">
    <property type="entry name" value="SHIKIMATE TRANSPORTER"/>
    <property type="match status" value="1"/>
</dbReference>
<name>A0ABX0C097_9PSEU</name>
<feature type="transmembrane region" description="Helical" evidence="7">
    <location>
        <begin position="122"/>
        <end position="142"/>
    </location>
</feature>
<feature type="transmembrane region" description="Helical" evidence="7">
    <location>
        <begin position="416"/>
        <end position="437"/>
    </location>
</feature>
<feature type="transmembrane region" description="Helical" evidence="7">
    <location>
        <begin position="55"/>
        <end position="78"/>
    </location>
</feature>
<evidence type="ECO:0000259" key="8">
    <source>
        <dbReference type="PROSITE" id="PS50850"/>
    </source>
</evidence>
<dbReference type="Pfam" id="PF07690">
    <property type="entry name" value="MFS_1"/>
    <property type="match status" value="1"/>
</dbReference>
<feature type="transmembrane region" description="Helical" evidence="7">
    <location>
        <begin position="292"/>
        <end position="314"/>
    </location>
</feature>
<gene>
    <name evidence="9" type="ORF">G3I59_37585</name>
</gene>
<reference evidence="9 10" key="1">
    <citation type="submission" date="2020-01" db="EMBL/GenBank/DDBJ databases">
        <title>Insect and environment-associated Actinomycetes.</title>
        <authorList>
            <person name="Currrie C."/>
            <person name="Chevrette M."/>
            <person name="Carlson C."/>
            <person name="Stubbendieck R."/>
            <person name="Wendt-Pienkowski E."/>
        </authorList>
    </citation>
    <scope>NUCLEOTIDE SEQUENCE [LARGE SCALE GENOMIC DNA]</scope>
    <source>
        <strain evidence="9 10">SID8386</strain>
    </source>
</reference>
<keyword evidence="4 7" id="KW-0812">Transmembrane</keyword>
<dbReference type="CDD" id="cd17369">
    <property type="entry name" value="MFS_ShiA_like"/>
    <property type="match status" value="1"/>
</dbReference>
<dbReference type="InterPro" id="IPR005828">
    <property type="entry name" value="MFS_sugar_transport-like"/>
</dbReference>
<dbReference type="PANTHER" id="PTHR43045">
    <property type="entry name" value="SHIKIMATE TRANSPORTER"/>
    <property type="match status" value="1"/>
</dbReference>
<keyword evidence="3" id="KW-1003">Cell membrane</keyword>
<keyword evidence="6 7" id="KW-0472">Membrane</keyword>
<dbReference type="RefSeq" id="WP_067585104.1">
    <property type="nucleotide sequence ID" value="NZ_JAAGNC010000189.1"/>
</dbReference>
<proteinExistence type="predicted"/>
<evidence type="ECO:0000313" key="10">
    <source>
        <dbReference type="Proteomes" id="UP000470404"/>
    </source>
</evidence>
<dbReference type="EMBL" id="JAAGNC010000189">
    <property type="protein sequence ID" value="NEC61161.1"/>
    <property type="molecule type" value="Genomic_DNA"/>
</dbReference>
<evidence type="ECO:0000256" key="6">
    <source>
        <dbReference type="ARBA" id="ARBA00023136"/>
    </source>
</evidence>
<evidence type="ECO:0000313" key="9">
    <source>
        <dbReference type="EMBL" id="NEC61161.1"/>
    </source>
</evidence>
<feature type="transmembrane region" description="Helical" evidence="7">
    <location>
        <begin position="163"/>
        <end position="185"/>
    </location>
</feature>
<feature type="transmembrane region" description="Helical" evidence="7">
    <location>
        <begin position="25"/>
        <end position="43"/>
    </location>
</feature>
<feature type="transmembrane region" description="Helical" evidence="7">
    <location>
        <begin position="256"/>
        <end position="280"/>
    </location>
</feature>
<accession>A0ABX0C097</accession>
<comment type="caution">
    <text evidence="9">The sequence shown here is derived from an EMBL/GenBank/DDBJ whole genome shotgun (WGS) entry which is preliminary data.</text>
</comment>
<organism evidence="9 10">
    <name type="scientific">Amycolatopsis rubida</name>
    <dbReference type="NCBI Taxonomy" id="112413"/>
    <lineage>
        <taxon>Bacteria</taxon>
        <taxon>Bacillati</taxon>
        <taxon>Actinomycetota</taxon>
        <taxon>Actinomycetes</taxon>
        <taxon>Pseudonocardiales</taxon>
        <taxon>Pseudonocardiaceae</taxon>
        <taxon>Amycolatopsis</taxon>
    </lineage>
</organism>
<feature type="transmembrane region" description="Helical" evidence="7">
    <location>
        <begin position="197"/>
        <end position="218"/>
    </location>
</feature>
<evidence type="ECO:0000256" key="5">
    <source>
        <dbReference type="ARBA" id="ARBA00022989"/>
    </source>
</evidence>
<feature type="transmembrane region" description="Helical" evidence="7">
    <location>
        <begin position="98"/>
        <end position="116"/>
    </location>
</feature>
<evidence type="ECO:0000256" key="3">
    <source>
        <dbReference type="ARBA" id="ARBA00022475"/>
    </source>
</evidence>
<evidence type="ECO:0000256" key="2">
    <source>
        <dbReference type="ARBA" id="ARBA00022448"/>
    </source>
</evidence>
<evidence type="ECO:0000256" key="7">
    <source>
        <dbReference type="SAM" id="Phobius"/>
    </source>
</evidence>